<organism evidence="2 3">
    <name type="scientific">Paraclostridium tenue</name>
    <dbReference type="NCBI Taxonomy" id="1737"/>
    <lineage>
        <taxon>Bacteria</taxon>
        <taxon>Bacillati</taxon>
        <taxon>Bacillota</taxon>
        <taxon>Clostridia</taxon>
        <taxon>Peptostreptococcales</taxon>
        <taxon>Peptostreptococcaceae</taxon>
        <taxon>Paraclostridium</taxon>
    </lineage>
</organism>
<evidence type="ECO:0000313" key="3">
    <source>
        <dbReference type="Proteomes" id="UP001400965"/>
    </source>
</evidence>
<dbReference type="InterPro" id="IPR012337">
    <property type="entry name" value="RNaseH-like_sf"/>
</dbReference>
<sequence length="305" mass="35876">MQVITKTLDDLIDIPENHFIFDIETTGLSPKFSKVILIGILYNHKNKTIIKQYFASSEEKEKDILLTFIEDIKSFKGHITFNGISFDIPFLNSRFEKHKIDYNMDKSKDIDILRLIKPYKEKLSLSDCKLKTIEKYLGIEREDTISGKESVQLYKEFILTKDKLLKEKILLHNYEDIFYLGKIFKIKDVLDEKLHYINISINDFVYKILLTKYKISKSILSLTFISNDKFNLNVNLFSENYTIASDEYNLYLNINLHTAIDSKSNKILFYNLGSIIPIKINDEFITENILALSKYIFSKEFNYIN</sequence>
<dbReference type="EMBL" id="BAAACP010000006">
    <property type="protein sequence ID" value="GAA0863405.1"/>
    <property type="molecule type" value="Genomic_DNA"/>
</dbReference>
<dbReference type="Pfam" id="PF13482">
    <property type="entry name" value="RNase_H_2"/>
    <property type="match status" value="1"/>
</dbReference>
<dbReference type="Proteomes" id="UP001400965">
    <property type="component" value="Unassembled WGS sequence"/>
</dbReference>
<evidence type="ECO:0000259" key="1">
    <source>
        <dbReference type="Pfam" id="PF13482"/>
    </source>
</evidence>
<proteinExistence type="predicted"/>
<dbReference type="PANTHER" id="PTHR38462">
    <property type="entry name" value="EXONUCLEASE-LIKE PROTEIN"/>
    <property type="match status" value="1"/>
</dbReference>
<dbReference type="InterPro" id="IPR038720">
    <property type="entry name" value="YprB_RNase_H-like_dom"/>
</dbReference>
<dbReference type="SUPFAM" id="SSF53098">
    <property type="entry name" value="Ribonuclease H-like"/>
    <property type="match status" value="1"/>
</dbReference>
<protein>
    <recommendedName>
        <fullName evidence="1">YprB ribonuclease H-like domain-containing protein</fullName>
    </recommendedName>
</protein>
<name>A0ABN1M2G1_9FIRM</name>
<feature type="domain" description="YprB ribonuclease H-like" evidence="1">
    <location>
        <begin position="20"/>
        <end position="184"/>
    </location>
</feature>
<keyword evidence="3" id="KW-1185">Reference proteome</keyword>
<reference evidence="2 3" key="1">
    <citation type="journal article" date="2019" name="Int. J. Syst. Evol. Microbiol.">
        <title>The Global Catalogue of Microorganisms (GCM) 10K type strain sequencing project: providing services to taxonomists for standard genome sequencing and annotation.</title>
        <authorList>
            <consortium name="The Broad Institute Genomics Platform"/>
            <consortium name="The Broad Institute Genome Sequencing Center for Infectious Disease"/>
            <person name="Wu L."/>
            <person name="Ma J."/>
        </authorList>
    </citation>
    <scope>NUCLEOTIDE SEQUENCE [LARGE SCALE GENOMIC DNA]</scope>
    <source>
        <strain evidence="2 3">JCM 6486</strain>
    </source>
</reference>
<dbReference type="PANTHER" id="PTHR38462:SF1">
    <property type="entry name" value="YPRB RIBONUCLEASE H-LIKE DOMAIN-CONTAINING PROTEIN"/>
    <property type="match status" value="1"/>
</dbReference>
<gene>
    <name evidence="2" type="ORF">GCM10008917_12660</name>
</gene>
<dbReference type="Gene3D" id="3.30.420.10">
    <property type="entry name" value="Ribonuclease H-like superfamily/Ribonuclease H"/>
    <property type="match status" value="1"/>
</dbReference>
<comment type="caution">
    <text evidence="2">The sequence shown here is derived from an EMBL/GenBank/DDBJ whole genome shotgun (WGS) entry which is preliminary data.</text>
</comment>
<dbReference type="RefSeq" id="WP_346044006.1">
    <property type="nucleotide sequence ID" value="NZ_BAAACP010000006.1"/>
</dbReference>
<dbReference type="InterPro" id="IPR036397">
    <property type="entry name" value="RNaseH_sf"/>
</dbReference>
<accession>A0ABN1M2G1</accession>
<evidence type="ECO:0000313" key="2">
    <source>
        <dbReference type="EMBL" id="GAA0863405.1"/>
    </source>
</evidence>